<gene>
    <name evidence="1" type="ORF">SAMN04515668_3761</name>
</gene>
<sequence>MRPILLIRSLVILFAWLGSISVVKASHTLGAELVYEYIGTTASPNRYRVSAWVFNDFTSVVRSTSFTLTCGKNECGNTQSGSFTTELMLTRTLPAPITSCVGAPSVSYQIMMIEGEVDLPPAQWTLSINGENRHSGISNLPQSFNQSIHVTATLDNSTGLVNSSPKFTSHYLIQLVGNQLQRHSLSAFDSEGDSLTYELVRPVSKTSITQACGALAAGSTVAPHFDINAGTGELLTRAIPVQQGIFIVAVAVNEYRRVNGTWQRIGQINRDMIYYITSGTNQVPVFSQVAFSNNPTGQLLGQTIRASQGQTIVLNLTATDPDAGQTVLVFSEAAGTTPGVTFQAQGNGQGQLSWQVPAGFLTGRYVLTATAVDDACPSKGVTTQVISFLVAPQQPLATRVRQSLVQAPHPMPFREEVRFQFAEKGSQPVVIFDELGRTVAQLLSAADGSISWRPASTLPAGLYLARNLGGTQVARLAYAGQ</sequence>
<dbReference type="AlphaFoldDB" id="A0A1I6AJY8"/>
<evidence type="ECO:0008006" key="3">
    <source>
        <dbReference type="Google" id="ProtNLM"/>
    </source>
</evidence>
<dbReference type="RefSeq" id="WP_092677016.1">
    <property type="nucleotide sequence ID" value="NZ_FOXS01000005.1"/>
</dbReference>
<reference evidence="2" key="1">
    <citation type="submission" date="2016-10" db="EMBL/GenBank/DDBJ databases">
        <authorList>
            <person name="Varghese N."/>
            <person name="Submissions S."/>
        </authorList>
    </citation>
    <scope>NUCLEOTIDE SEQUENCE [LARGE SCALE GENOMIC DNA]</scope>
    <source>
        <strain evidence="2">OR362-8,ATCC BAA-1266,JCM 13504</strain>
    </source>
</reference>
<organism evidence="1 2">
    <name type="scientific">Hymenobacter arizonensis</name>
    <name type="common">Siccationidurans arizonensis</name>
    <dbReference type="NCBI Taxonomy" id="1227077"/>
    <lineage>
        <taxon>Bacteria</taxon>
        <taxon>Pseudomonadati</taxon>
        <taxon>Bacteroidota</taxon>
        <taxon>Cytophagia</taxon>
        <taxon>Cytophagales</taxon>
        <taxon>Hymenobacteraceae</taxon>
        <taxon>Hymenobacter</taxon>
    </lineage>
</organism>
<dbReference type="EMBL" id="FOXS01000005">
    <property type="protein sequence ID" value="SFQ68953.1"/>
    <property type="molecule type" value="Genomic_DNA"/>
</dbReference>
<evidence type="ECO:0000313" key="2">
    <source>
        <dbReference type="Proteomes" id="UP000199029"/>
    </source>
</evidence>
<dbReference type="GO" id="GO:0016020">
    <property type="term" value="C:membrane"/>
    <property type="evidence" value="ECO:0007669"/>
    <property type="project" value="InterPro"/>
</dbReference>
<dbReference type="STRING" id="1227077.SAMN04515668_3761"/>
<accession>A0A1I6AJY8</accession>
<evidence type="ECO:0000313" key="1">
    <source>
        <dbReference type="EMBL" id="SFQ68953.1"/>
    </source>
</evidence>
<proteinExistence type="predicted"/>
<protein>
    <recommendedName>
        <fullName evidence="3">Por secretion system C-terminal sorting domain-containing protein</fullName>
    </recommendedName>
</protein>
<dbReference type="GO" id="GO:0005509">
    <property type="term" value="F:calcium ion binding"/>
    <property type="evidence" value="ECO:0007669"/>
    <property type="project" value="InterPro"/>
</dbReference>
<dbReference type="OrthoDB" id="864079at2"/>
<dbReference type="Proteomes" id="UP000199029">
    <property type="component" value="Unassembled WGS sequence"/>
</dbReference>
<name>A0A1I6AJY8_HYMAR</name>
<keyword evidence="2" id="KW-1185">Reference proteome</keyword>
<dbReference type="InterPro" id="IPR015919">
    <property type="entry name" value="Cadherin-like_sf"/>
</dbReference>
<dbReference type="SUPFAM" id="SSF49313">
    <property type="entry name" value="Cadherin-like"/>
    <property type="match status" value="1"/>
</dbReference>